<evidence type="ECO:0000256" key="15">
    <source>
        <dbReference type="SAM" id="Phobius"/>
    </source>
</evidence>
<dbReference type="Proteomes" id="UP000316726">
    <property type="component" value="Chromosome 12"/>
</dbReference>
<dbReference type="PROSITE" id="PS00154">
    <property type="entry name" value="ATPASE_E1_E2"/>
    <property type="match status" value="1"/>
</dbReference>
<protein>
    <submittedName>
        <fullName evidence="17">Alpha subunit of sodium/potassium-transporting ATPase</fullName>
    </submittedName>
</protein>
<evidence type="ECO:0000256" key="11">
    <source>
        <dbReference type="ARBA" id="ARBA00022967"/>
    </source>
</evidence>
<dbReference type="InterPro" id="IPR023214">
    <property type="entry name" value="HAD_sf"/>
</dbReference>
<dbReference type="PANTHER" id="PTHR43294:SF21">
    <property type="entry name" value="CATION TRANSPORTING ATPASE"/>
    <property type="match status" value="1"/>
</dbReference>
<feature type="transmembrane region" description="Helical" evidence="15">
    <location>
        <begin position="229"/>
        <end position="249"/>
    </location>
</feature>
<dbReference type="Gene3D" id="2.70.150.10">
    <property type="entry name" value="Calcium-transporting ATPase, cytoplasmic transduction domain A"/>
    <property type="match status" value="1"/>
</dbReference>
<keyword evidence="3" id="KW-0813">Transport</keyword>
<evidence type="ECO:0000256" key="14">
    <source>
        <dbReference type="ARBA" id="ARBA00023136"/>
    </source>
</evidence>
<keyword evidence="8" id="KW-0547">Nucleotide-binding</keyword>
<dbReference type="SUPFAM" id="SSF56784">
    <property type="entry name" value="HAD-like"/>
    <property type="match status" value="1"/>
</dbReference>
<dbReference type="InterPro" id="IPR044492">
    <property type="entry name" value="P_typ_ATPase_HD_dom"/>
</dbReference>
<evidence type="ECO:0000256" key="7">
    <source>
        <dbReference type="ARBA" id="ARBA00022692"/>
    </source>
</evidence>
<keyword evidence="12 15" id="KW-1133">Transmembrane helix</keyword>
<evidence type="ECO:0000256" key="1">
    <source>
        <dbReference type="ARBA" id="ARBA00004651"/>
    </source>
</evidence>
<organism evidence="17 18">
    <name type="scientific">Chloropicon primus</name>
    <dbReference type="NCBI Taxonomy" id="1764295"/>
    <lineage>
        <taxon>Eukaryota</taxon>
        <taxon>Viridiplantae</taxon>
        <taxon>Chlorophyta</taxon>
        <taxon>Chloropicophyceae</taxon>
        <taxon>Chloropicales</taxon>
        <taxon>Chloropicaceae</taxon>
        <taxon>Chloropicon</taxon>
    </lineage>
</organism>
<keyword evidence="9" id="KW-0067">ATP-binding</keyword>
<keyword evidence="14 15" id="KW-0472">Membrane</keyword>
<keyword evidence="13" id="KW-0406">Ion transport</keyword>
<dbReference type="NCBIfam" id="TIGR01106">
    <property type="entry name" value="ATPase-IIC_X-K"/>
    <property type="match status" value="1"/>
</dbReference>
<dbReference type="GO" id="GO:0036376">
    <property type="term" value="P:sodium ion export across plasma membrane"/>
    <property type="evidence" value="ECO:0007669"/>
    <property type="project" value="TreeGrafter"/>
</dbReference>
<feature type="transmembrane region" description="Helical" evidence="15">
    <location>
        <begin position="81"/>
        <end position="102"/>
    </location>
</feature>
<dbReference type="STRING" id="1764295.A0A5B8MX14"/>
<dbReference type="FunFam" id="1.20.1110.10:FF:000095">
    <property type="entry name" value="Sodium/potassium-transporting ATPase subunit alpha-1"/>
    <property type="match status" value="1"/>
</dbReference>
<keyword evidence="10" id="KW-0630">Potassium</keyword>
<dbReference type="InterPro" id="IPR004014">
    <property type="entry name" value="ATPase_P-typ_cation-transptr_N"/>
</dbReference>
<dbReference type="SFLD" id="SFLDG00002">
    <property type="entry name" value="C1.7:_P-type_atpase_like"/>
    <property type="match status" value="1"/>
</dbReference>
<evidence type="ECO:0000256" key="9">
    <source>
        <dbReference type="ARBA" id="ARBA00022840"/>
    </source>
</evidence>
<evidence type="ECO:0000256" key="12">
    <source>
        <dbReference type="ARBA" id="ARBA00022989"/>
    </source>
</evidence>
<evidence type="ECO:0000256" key="5">
    <source>
        <dbReference type="ARBA" id="ARBA00022538"/>
    </source>
</evidence>
<dbReference type="Pfam" id="PF00689">
    <property type="entry name" value="Cation_ATPase_C"/>
    <property type="match status" value="2"/>
</dbReference>
<proteinExistence type="inferred from homology"/>
<keyword evidence="18" id="KW-1185">Reference proteome</keyword>
<dbReference type="PRINTS" id="PR00119">
    <property type="entry name" value="CATATPASE"/>
</dbReference>
<dbReference type="InterPro" id="IPR050510">
    <property type="entry name" value="Cation_transp_ATPase_P-type"/>
</dbReference>
<dbReference type="PANTHER" id="PTHR43294">
    <property type="entry name" value="SODIUM/POTASSIUM-TRANSPORTING ATPASE SUBUNIT ALPHA"/>
    <property type="match status" value="1"/>
</dbReference>
<dbReference type="GO" id="GO:0005886">
    <property type="term" value="C:plasma membrane"/>
    <property type="evidence" value="ECO:0007669"/>
    <property type="project" value="UniProtKB-SubCell"/>
</dbReference>
<dbReference type="Gene3D" id="3.40.1110.10">
    <property type="entry name" value="Calcium-transporting ATPase, cytoplasmic domain N"/>
    <property type="match status" value="1"/>
</dbReference>
<evidence type="ECO:0000313" key="17">
    <source>
        <dbReference type="EMBL" id="QDZ24225.1"/>
    </source>
</evidence>
<dbReference type="InterPro" id="IPR036412">
    <property type="entry name" value="HAD-like_sf"/>
</dbReference>
<dbReference type="InterPro" id="IPR008250">
    <property type="entry name" value="ATPase_P-typ_transduc_dom_A_sf"/>
</dbReference>
<keyword evidence="11" id="KW-1278">Translocase</keyword>
<evidence type="ECO:0000256" key="10">
    <source>
        <dbReference type="ARBA" id="ARBA00022958"/>
    </source>
</evidence>
<keyword evidence="6" id="KW-0597">Phosphoprotein</keyword>
<evidence type="ECO:0000256" key="6">
    <source>
        <dbReference type="ARBA" id="ARBA00022553"/>
    </source>
</evidence>
<dbReference type="InterPro" id="IPR018303">
    <property type="entry name" value="ATPase_P-typ_P_site"/>
</dbReference>
<feature type="transmembrane region" description="Helical" evidence="15">
    <location>
        <begin position="307"/>
        <end position="332"/>
    </location>
</feature>
<dbReference type="GO" id="GO:1902600">
    <property type="term" value="P:proton transmembrane transport"/>
    <property type="evidence" value="ECO:0007669"/>
    <property type="project" value="TreeGrafter"/>
</dbReference>
<name>A0A5B8MX14_9CHLO</name>
<keyword evidence="4" id="KW-1003">Cell membrane</keyword>
<dbReference type="SFLD" id="SFLDF00027">
    <property type="entry name" value="p-type_atpase"/>
    <property type="match status" value="1"/>
</dbReference>
<dbReference type="Gene3D" id="3.40.50.1000">
    <property type="entry name" value="HAD superfamily/HAD-like"/>
    <property type="match status" value="1"/>
</dbReference>
<dbReference type="InterPro" id="IPR023298">
    <property type="entry name" value="ATPase_P-typ_TM_dom_sf"/>
</dbReference>
<dbReference type="GO" id="GO:0030007">
    <property type="term" value="P:intracellular potassium ion homeostasis"/>
    <property type="evidence" value="ECO:0007669"/>
    <property type="project" value="TreeGrafter"/>
</dbReference>
<dbReference type="PRINTS" id="PR00121">
    <property type="entry name" value="NAKATPASE"/>
</dbReference>
<feature type="transmembrane region" description="Helical" evidence="15">
    <location>
        <begin position="843"/>
        <end position="863"/>
    </location>
</feature>
<dbReference type="OrthoDB" id="158672at2759"/>
<evidence type="ECO:0000259" key="16">
    <source>
        <dbReference type="SMART" id="SM00831"/>
    </source>
</evidence>
<accession>A0A5B8MX14</accession>
<dbReference type="GO" id="GO:0006883">
    <property type="term" value="P:intracellular sodium ion homeostasis"/>
    <property type="evidence" value="ECO:0007669"/>
    <property type="project" value="TreeGrafter"/>
</dbReference>
<dbReference type="SMART" id="SM00831">
    <property type="entry name" value="Cation_ATPase_N"/>
    <property type="match status" value="1"/>
</dbReference>
<evidence type="ECO:0000256" key="3">
    <source>
        <dbReference type="ARBA" id="ARBA00022448"/>
    </source>
</evidence>
<dbReference type="InterPro" id="IPR059000">
    <property type="entry name" value="ATPase_P-type_domA"/>
</dbReference>
<dbReference type="Gene3D" id="1.20.1110.10">
    <property type="entry name" value="Calcium-transporting ATPase, transmembrane domain"/>
    <property type="match status" value="2"/>
</dbReference>
<dbReference type="InterPro" id="IPR006068">
    <property type="entry name" value="ATPase_P-typ_cation-transptr_C"/>
</dbReference>
<feature type="transmembrane region" description="Helical" evidence="15">
    <location>
        <begin position="278"/>
        <end position="301"/>
    </location>
</feature>
<keyword evidence="5" id="KW-0633">Potassium transport</keyword>
<evidence type="ECO:0000256" key="4">
    <source>
        <dbReference type="ARBA" id="ARBA00022475"/>
    </source>
</evidence>
<comment type="similarity">
    <text evidence="2">Belongs to the cation transport ATPase (P-type) (TC 3.A.3) family. Type IIC subfamily.</text>
</comment>
<comment type="subcellular location">
    <subcellularLocation>
        <location evidence="1">Cell membrane</location>
        <topology evidence="1">Multi-pass membrane protein</topology>
    </subcellularLocation>
</comment>
<dbReference type="Pfam" id="PF00122">
    <property type="entry name" value="E1-E2_ATPase"/>
    <property type="match status" value="1"/>
</dbReference>
<dbReference type="SFLD" id="SFLDS00003">
    <property type="entry name" value="Haloacid_Dehalogenase"/>
    <property type="match status" value="1"/>
</dbReference>
<feature type="transmembrane region" description="Helical" evidence="15">
    <location>
        <begin position="1106"/>
        <end position="1122"/>
    </location>
</feature>
<dbReference type="EMBL" id="CP031045">
    <property type="protein sequence ID" value="QDZ24225.1"/>
    <property type="molecule type" value="Genomic_DNA"/>
</dbReference>
<dbReference type="InterPro" id="IPR005775">
    <property type="entry name" value="P-type_ATPase_IIC"/>
</dbReference>
<dbReference type="InterPro" id="IPR001757">
    <property type="entry name" value="P_typ_ATPase"/>
</dbReference>
<dbReference type="SUPFAM" id="SSF81653">
    <property type="entry name" value="Calcium ATPase, transduction domain A"/>
    <property type="match status" value="1"/>
</dbReference>
<dbReference type="FunFam" id="3.40.50.1000:FF:000083">
    <property type="entry name" value="Sodium/potassium-transporting ATPase subunit alpha"/>
    <property type="match status" value="1"/>
</dbReference>
<dbReference type="InterPro" id="IPR023299">
    <property type="entry name" value="ATPase_P-typ_cyto_dom_N"/>
</dbReference>
<feature type="transmembrane region" description="Helical" evidence="15">
    <location>
        <begin position="1078"/>
        <end position="1100"/>
    </location>
</feature>
<dbReference type="Pfam" id="PF13246">
    <property type="entry name" value="Cation_ATPase"/>
    <property type="match status" value="1"/>
</dbReference>
<dbReference type="SUPFAM" id="SSF81660">
    <property type="entry name" value="Metal cation-transporting ATPase, ATP-binding domain N"/>
    <property type="match status" value="1"/>
</dbReference>
<evidence type="ECO:0000256" key="8">
    <source>
        <dbReference type="ARBA" id="ARBA00022741"/>
    </source>
</evidence>
<feature type="domain" description="Cation-transporting P-type ATPase N-terminal" evidence="16">
    <location>
        <begin position="27"/>
        <end position="101"/>
    </location>
</feature>
<dbReference type="GO" id="GO:0005391">
    <property type="term" value="F:P-type sodium:potassium-exchanging transporter activity"/>
    <property type="evidence" value="ECO:0007669"/>
    <property type="project" value="TreeGrafter"/>
</dbReference>
<reference evidence="17 18" key="1">
    <citation type="submission" date="2018-07" db="EMBL/GenBank/DDBJ databases">
        <title>The complete nuclear genome of the prasinophyte Chloropicon primus (CCMP1205).</title>
        <authorList>
            <person name="Pombert J.-F."/>
            <person name="Otis C."/>
            <person name="Turmel M."/>
            <person name="Lemieux C."/>
        </authorList>
    </citation>
    <scope>NUCLEOTIDE SEQUENCE [LARGE SCALE GENOMIC DNA]</scope>
    <source>
        <strain evidence="17 18">CCMP1205</strain>
    </source>
</reference>
<dbReference type="AlphaFoldDB" id="A0A5B8MX14"/>
<dbReference type="GO" id="GO:0016887">
    <property type="term" value="F:ATP hydrolysis activity"/>
    <property type="evidence" value="ECO:0007669"/>
    <property type="project" value="InterPro"/>
</dbReference>
<keyword evidence="7 15" id="KW-0812">Transmembrane</keyword>
<evidence type="ECO:0000256" key="2">
    <source>
        <dbReference type="ARBA" id="ARBA00006934"/>
    </source>
</evidence>
<feature type="transmembrane region" description="Helical" evidence="15">
    <location>
        <begin position="109"/>
        <end position="130"/>
    </location>
</feature>
<dbReference type="NCBIfam" id="TIGR01494">
    <property type="entry name" value="ATPase_P-type"/>
    <property type="match status" value="2"/>
</dbReference>
<evidence type="ECO:0000313" key="18">
    <source>
        <dbReference type="Proteomes" id="UP000316726"/>
    </source>
</evidence>
<evidence type="ECO:0000256" key="13">
    <source>
        <dbReference type="ARBA" id="ARBA00023065"/>
    </source>
</evidence>
<sequence>MSTKSFSWNKSKQSQATDKLATDVELTEHTWEIKRIAEFYHTSTEVGLTPDQVVLNRNEYGENKLTPPKKTPLWVKFLEQFTNFFSLLLLAGSILCFIGFSIDPEKDEVNLYLGIVLGAVVFITCSFSFYQEAQSDSIMEGFKDMIPRKSKVIRSTGAQIIDATEVVKGDLVELNEGDQVPADVRVISANELHVDNASLTGEAEPQQRTGEVEKEVNGKPPPVMEAKNIAFYGTIISSGAGMGIVVGIGDNTAMGQIANLTTGQEKKRTPINEEIRKFILLISAIAITLGVTLFGIGFAQTTFIKNIVFAIGIIVANVPEGLLATVTVSLALTAKRMSHRKVLVKHLEAVETLGSTTVIASDKTGTLTQNRMTVQHTWYDDKILDVPAARNKKEYDQMCDDSKGKMYNTEDPTFKILHAIGAVCNNSKFLVSEENPTPVTEGWLKDDYNMLDVNCSSDASETGLVKALQPIRDVEEFRKANPKIFEIKFNSTNKWMCSIHDMEKGFGMDRVMMLKGAPERVIRMCKTICVNGQKVKLTPEWKEKFQNAYESLGGLGERVLGFAYRDMSDQPKNKEYTSKPEPNFPMDDLTFAGLFTLIDPPRIGVPEAVGKCKRGGIKVFMVTGDHPITAEAIAKQVGIIDESEGKSIVIKGDDIRDIMELSEEEQSAKWDFWLSHKQIVFARVSPKHKLIICDNAQKRGEIVAVTGDGVNDAPALSAAHIGVAMGIMGKDVAKEAADMILMDDNFASIVNGVEEGRLIFDNLKKSISYTLTSNIPEIGPFIIYMLLNIPLPLSTVLILCVDLGTDMWPAISLAYEEKESDIMDRPPRNAATDRLVNRRLITFAYFQIGIMQVLAGFFTYLIVLNDYGYTPRILMGLGSDWEDFPVMCTVRGNGAPGSCGYGCADPDFNKLGLGDIEGDRKWCQQGCNIPVYGYGDPFIEHTHDGFRGFGAGGEEATCGRTCAWFYSQGNSTGNTFEDNLFAQYCALQPAGITYGFPSRGKASSTATSKKAPAGAFYWWNGRPQRFPNKNYQSNALAYAQTAYFISIIVAQWSDLLISKTRKLSLFEQGMNNNKMIQGLMFETCLGIFLCYCPGFDTGLGTRPIHGFHWFLGVPWSLLILIYDEVRKSIIRKNPGGWTDRFTYW</sequence>
<dbReference type="SUPFAM" id="SSF81665">
    <property type="entry name" value="Calcium ATPase, transmembrane domain M"/>
    <property type="match status" value="1"/>
</dbReference>
<dbReference type="GO" id="GO:0005524">
    <property type="term" value="F:ATP binding"/>
    <property type="evidence" value="ECO:0007669"/>
    <property type="project" value="UniProtKB-KW"/>
</dbReference>
<dbReference type="Pfam" id="PF00690">
    <property type="entry name" value="Cation_ATPase_N"/>
    <property type="match status" value="1"/>
</dbReference>
<dbReference type="GO" id="GO:1990573">
    <property type="term" value="P:potassium ion import across plasma membrane"/>
    <property type="evidence" value="ECO:0007669"/>
    <property type="project" value="TreeGrafter"/>
</dbReference>
<gene>
    <name evidence="17" type="ORF">A3770_12p67430</name>
</gene>